<name>A0A165XBE8_9AGAM</name>
<keyword evidence="2" id="KW-1185">Reference proteome</keyword>
<dbReference type="EMBL" id="KV428401">
    <property type="protein sequence ID" value="KZT32026.1"/>
    <property type="molecule type" value="Genomic_DNA"/>
</dbReference>
<dbReference type="AlphaFoldDB" id="A0A165XBE8"/>
<sequence length="72" mass="8343">MFAAAFRTTRRFLCNPAVAFMGNICECLRNDGGSAIIVEFAVNLSLKFFVFECLRQYEHVPWHRSRYSSRCS</sequence>
<reference evidence="1 2" key="1">
    <citation type="journal article" date="2016" name="Mol. Biol. Evol.">
        <title>Comparative Genomics of Early-Diverging Mushroom-Forming Fungi Provides Insights into the Origins of Lignocellulose Decay Capabilities.</title>
        <authorList>
            <person name="Nagy L.G."/>
            <person name="Riley R."/>
            <person name="Tritt A."/>
            <person name="Adam C."/>
            <person name="Daum C."/>
            <person name="Floudas D."/>
            <person name="Sun H."/>
            <person name="Yadav J.S."/>
            <person name="Pangilinan J."/>
            <person name="Larsson K.H."/>
            <person name="Matsuura K."/>
            <person name="Barry K."/>
            <person name="Labutti K."/>
            <person name="Kuo R."/>
            <person name="Ohm R.A."/>
            <person name="Bhattacharya S.S."/>
            <person name="Shirouzu T."/>
            <person name="Yoshinaga Y."/>
            <person name="Martin F.M."/>
            <person name="Grigoriev I.V."/>
            <person name="Hibbett D.S."/>
        </authorList>
    </citation>
    <scope>NUCLEOTIDE SEQUENCE [LARGE SCALE GENOMIC DNA]</scope>
    <source>
        <strain evidence="1 2">HHB10207 ss-3</strain>
    </source>
</reference>
<evidence type="ECO:0000313" key="2">
    <source>
        <dbReference type="Proteomes" id="UP000076798"/>
    </source>
</evidence>
<protein>
    <submittedName>
        <fullName evidence="1">Uncharacterized protein</fullName>
    </submittedName>
</protein>
<organism evidence="1 2">
    <name type="scientific">Sistotremastrum suecicum HHB10207 ss-3</name>
    <dbReference type="NCBI Taxonomy" id="1314776"/>
    <lineage>
        <taxon>Eukaryota</taxon>
        <taxon>Fungi</taxon>
        <taxon>Dikarya</taxon>
        <taxon>Basidiomycota</taxon>
        <taxon>Agaricomycotina</taxon>
        <taxon>Agaricomycetes</taxon>
        <taxon>Sistotremastrales</taxon>
        <taxon>Sistotremastraceae</taxon>
        <taxon>Sistotremastrum</taxon>
    </lineage>
</organism>
<evidence type="ECO:0000313" key="1">
    <source>
        <dbReference type="EMBL" id="KZT32026.1"/>
    </source>
</evidence>
<accession>A0A165XBE8</accession>
<dbReference type="Proteomes" id="UP000076798">
    <property type="component" value="Unassembled WGS sequence"/>
</dbReference>
<proteinExistence type="predicted"/>
<gene>
    <name evidence="1" type="ORF">SISSUDRAFT_593032</name>
</gene>